<feature type="transmembrane region" description="Helical" evidence="7">
    <location>
        <begin position="273"/>
        <end position="290"/>
    </location>
</feature>
<feature type="transmembrane region" description="Helical" evidence="7">
    <location>
        <begin position="246"/>
        <end position="266"/>
    </location>
</feature>
<evidence type="ECO:0000313" key="9">
    <source>
        <dbReference type="EMBL" id="KAG0665776.1"/>
    </source>
</evidence>
<proteinExistence type="predicted"/>
<feature type="domain" description="TECPR1-like DysF" evidence="8">
    <location>
        <begin position="122"/>
        <end position="469"/>
    </location>
</feature>
<feature type="transmembrane region" description="Helical" evidence="7">
    <location>
        <begin position="159"/>
        <end position="188"/>
    </location>
</feature>
<feature type="compositionally biased region" description="Basic and acidic residues" evidence="6">
    <location>
        <begin position="30"/>
        <end position="39"/>
    </location>
</feature>
<dbReference type="PANTHER" id="PTHR28304:SF2">
    <property type="entry name" value="PEROXISOMAL MEMBRANE PROTEIN PEX29"/>
    <property type="match status" value="1"/>
</dbReference>
<keyword evidence="4 7" id="KW-0472">Membrane</keyword>
<evidence type="ECO:0000256" key="2">
    <source>
        <dbReference type="ARBA" id="ARBA00022692"/>
    </source>
</evidence>
<feature type="region of interest" description="Disordered" evidence="6">
    <location>
        <begin position="1"/>
        <end position="78"/>
    </location>
</feature>
<evidence type="ECO:0000256" key="6">
    <source>
        <dbReference type="SAM" id="MobiDB-lite"/>
    </source>
</evidence>
<dbReference type="GO" id="GO:0005778">
    <property type="term" value="C:peroxisomal membrane"/>
    <property type="evidence" value="ECO:0007669"/>
    <property type="project" value="UniProtKB-SubCell"/>
</dbReference>
<dbReference type="PANTHER" id="PTHR28304">
    <property type="entry name" value="PEROXISOMAL MEMBRANE PROTEIN PEX29"/>
    <property type="match status" value="1"/>
</dbReference>
<keyword evidence="10" id="KW-1185">Reference proteome</keyword>
<dbReference type="GO" id="GO:0007031">
    <property type="term" value="P:peroxisome organization"/>
    <property type="evidence" value="ECO:0007669"/>
    <property type="project" value="UniProtKB-ARBA"/>
</dbReference>
<evidence type="ECO:0000256" key="1">
    <source>
        <dbReference type="ARBA" id="ARBA00004585"/>
    </source>
</evidence>
<evidence type="ECO:0000256" key="5">
    <source>
        <dbReference type="ARBA" id="ARBA00023140"/>
    </source>
</evidence>
<dbReference type="EMBL" id="PUHR01000110">
    <property type="protein sequence ID" value="KAG0665776.1"/>
    <property type="molecule type" value="Genomic_DNA"/>
</dbReference>
<feature type="compositionally biased region" description="Basic and acidic residues" evidence="6">
    <location>
        <begin position="52"/>
        <end position="75"/>
    </location>
</feature>
<protein>
    <recommendedName>
        <fullName evidence="8">TECPR1-like DysF domain-containing protein</fullName>
    </recommendedName>
</protein>
<keyword evidence="2 7" id="KW-0812">Transmembrane</keyword>
<organism evidence="9 10">
    <name type="scientific">Maudiozyma exigua</name>
    <name type="common">Yeast</name>
    <name type="synonym">Kazachstania exigua</name>
    <dbReference type="NCBI Taxonomy" id="34358"/>
    <lineage>
        <taxon>Eukaryota</taxon>
        <taxon>Fungi</taxon>
        <taxon>Dikarya</taxon>
        <taxon>Ascomycota</taxon>
        <taxon>Saccharomycotina</taxon>
        <taxon>Saccharomycetes</taxon>
        <taxon>Saccharomycetales</taxon>
        <taxon>Saccharomycetaceae</taxon>
        <taxon>Maudiozyma</taxon>
    </lineage>
</organism>
<dbReference type="OrthoDB" id="74314at2759"/>
<evidence type="ECO:0000256" key="3">
    <source>
        <dbReference type="ARBA" id="ARBA00022989"/>
    </source>
</evidence>
<evidence type="ECO:0000259" key="8">
    <source>
        <dbReference type="Pfam" id="PF06398"/>
    </source>
</evidence>
<reference evidence="9 10" key="1">
    <citation type="submission" date="2020-11" db="EMBL/GenBank/DDBJ databases">
        <title>Kefir isolates.</title>
        <authorList>
            <person name="Marcisauskas S."/>
            <person name="Kim Y."/>
            <person name="Blasche S."/>
        </authorList>
    </citation>
    <scope>NUCLEOTIDE SEQUENCE [LARGE SCALE GENOMIC DNA]</scope>
    <source>
        <strain evidence="9 10">OG2</strain>
    </source>
</reference>
<comment type="caution">
    <text evidence="9">The sequence shown here is derived from an EMBL/GenBank/DDBJ whole genome shotgun (WGS) entry which is preliminary data.</text>
</comment>
<dbReference type="InterPro" id="IPR052816">
    <property type="entry name" value="Peroxisomal_Membrane_PEX28-32"/>
</dbReference>
<evidence type="ECO:0000256" key="7">
    <source>
        <dbReference type="SAM" id="Phobius"/>
    </source>
</evidence>
<accession>A0A9P6W6Z9</accession>
<dbReference type="AlphaFoldDB" id="A0A9P6W6Z9"/>
<evidence type="ECO:0000313" key="10">
    <source>
        <dbReference type="Proteomes" id="UP000750334"/>
    </source>
</evidence>
<dbReference type="Proteomes" id="UP000750334">
    <property type="component" value="Unassembled WGS sequence"/>
</dbReference>
<keyword evidence="5" id="KW-0576">Peroxisome</keyword>
<gene>
    <name evidence="9" type="ORF">C6P45_000416</name>
</gene>
<comment type="subcellular location">
    <subcellularLocation>
        <location evidence="1">Peroxisome membrane</location>
        <topology evidence="1">Multi-pass membrane protein</topology>
    </subcellularLocation>
</comment>
<dbReference type="Pfam" id="PF06398">
    <property type="entry name" value="Pex24p"/>
    <property type="match status" value="1"/>
</dbReference>
<sequence length="572" mass="66020">MDSVTNFFWNEDTQSNNPTSVPTTVEEDDTFKQRNRPESLENPLRKQTSKAISEHSMGKDVNKKDRKQSIVDGNKDGSTTLQQMMTDTLVEKVIKMALPPTSDYSRINIEERTVFSKTRPSMSVQIMSNNFIQMNSRLSVPFIIINEVIRLMSWTNIPYTLSMLLVISFAILKPLVAATAGPLFYILFGIMVPKYMYVHKPDDLKVIKHKNTPAQGPALRKPVIPEPVPELSQEFVLNLTDLQNHMLLYVWLYDTINSFLSSFAFFVNEPISCLVFVLMLFVAIINLLFIDDIVKWVPLKFILVVLVWVFVISMHPNNREKMLKQINSEETRLKVLSFVTSYESLIKQHLRYVEAKENKLVKVYEIQKYRETYKEWRTIGFSNDDYCLFSDLRIKELNINEYCTKLLDDVLPPKNWEWIPGSSWVLDLNPQEWVEDNFIQNVEIDSETKWVYDVDFDGFRGKYRRRMWTNMVTRKIETNTSGDNNVNKDDGEQVIEEVVNPLREDIANRSSTFHGVARGSLAGAHNSSIISDENRVNDSLIAEADQSIERELQAEGSVNGISDFTDILNTAV</sequence>
<keyword evidence="3 7" id="KW-1133">Transmembrane helix</keyword>
<feature type="compositionally biased region" description="Polar residues" evidence="6">
    <location>
        <begin position="1"/>
        <end position="23"/>
    </location>
</feature>
<dbReference type="InterPro" id="IPR010482">
    <property type="entry name" value="TECPR1-like_DysF"/>
</dbReference>
<feature type="transmembrane region" description="Helical" evidence="7">
    <location>
        <begin position="296"/>
        <end position="314"/>
    </location>
</feature>
<evidence type="ECO:0000256" key="4">
    <source>
        <dbReference type="ARBA" id="ARBA00023136"/>
    </source>
</evidence>
<name>A0A9P6W6Z9_MAUEX</name>